<reference evidence="2" key="1">
    <citation type="submission" date="2020-06" db="EMBL/GenBank/DDBJ databases">
        <title>WGS assembly of Ceratodon purpureus strain R40.</title>
        <authorList>
            <person name="Carey S.B."/>
            <person name="Jenkins J."/>
            <person name="Shu S."/>
            <person name="Lovell J.T."/>
            <person name="Sreedasyam A."/>
            <person name="Maumus F."/>
            <person name="Tiley G.P."/>
            <person name="Fernandez-Pozo N."/>
            <person name="Barry K."/>
            <person name="Chen C."/>
            <person name="Wang M."/>
            <person name="Lipzen A."/>
            <person name="Daum C."/>
            <person name="Saski C.A."/>
            <person name="Payton A.C."/>
            <person name="Mcbreen J.C."/>
            <person name="Conrad R.E."/>
            <person name="Kollar L.M."/>
            <person name="Olsson S."/>
            <person name="Huttunen S."/>
            <person name="Landis J.B."/>
            <person name="Wickett N.J."/>
            <person name="Johnson M.G."/>
            <person name="Rensing S.A."/>
            <person name="Grimwood J."/>
            <person name="Schmutz J."/>
            <person name="Mcdaniel S.F."/>
        </authorList>
    </citation>
    <scope>NUCLEOTIDE SEQUENCE</scope>
    <source>
        <strain evidence="2">R40</strain>
    </source>
</reference>
<comment type="caution">
    <text evidence="2">The sequence shown here is derived from an EMBL/GenBank/DDBJ whole genome shotgun (WGS) entry which is preliminary data.</text>
</comment>
<dbReference type="AlphaFoldDB" id="A0A8T0I990"/>
<dbReference type="PANTHER" id="PTHR10811">
    <property type="entry name" value="FRINGE-RELATED"/>
    <property type="match status" value="1"/>
</dbReference>
<evidence type="ECO:0000313" key="2">
    <source>
        <dbReference type="EMBL" id="KAG0579575.1"/>
    </source>
</evidence>
<dbReference type="FunFam" id="3.90.550.50:FF:000038">
    <property type="entry name" value="Predicted protein"/>
    <property type="match status" value="1"/>
</dbReference>
<evidence type="ECO:0000313" key="3">
    <source>
        <dbReference type="Proteomes" id="UP000822688"/>
    </source>
</evidence>
<keyword evidence="3" id="KW-1185">Reference proteome</keyword>
<sequence>MAPLLNKSSSMKNPGKLSFFESGFSWFTFTVILTCACSCVYLLQTLVVNRKCISVETSLSMVTQSGTNFFTTDRPTLPSPVTELSKQIEVQTKKGTDVSRMVFAVAAAAQHWPNRKGYIQKWYKSVKDVRAIVWLDQEVNGTWEKNLPPFRISGDTSKFPYTYKGGMRSAIRISRIVSETFRLGLPDVDWFIMGDDDTIFFPENLAKVLSKYDPKKMFYIGSNSETHMQNILFNYNMAFGGGGFAISYPLAKELAQMQDSCLMRYPHLFGSDDRIFSCMSELGVTLTKEPGFHQMDIQGDALGLLAAHPQTPLLSLHHMDLYSPIFPSLTRHEALDHLIKASKVESPSILQQSICYADGKNWSLSVSWGYVVQVYKGFLTPRELETPLRTFYTLRRKNDRAEFPFNTRQTPKDLCSRPSLFFMKSVKKPSVGSEGLLESVYLLGDYLKRQKTCFKDLQPLSSVKQIRVLKEPVKESWFETPRRSCCKVMAWSEDSIELRLSDCQSGESLTDSIQ</sequence>
<name>A0A8T0I990_CERPU</name>
<dbReference type="Proteomes" id="UP000822688">
    <property type="component" value="Chromosome 4"/>
</dbReference>
<keyword evidence="1" id="KW-1133">Transmembrane helix</keyword>
<dbReference type="Pfam" id="PF04646">
    <property type="entry name" value="DUF604"/>
    <property type="match status" value="1"/>
</dbReference>
<organism evidence="2 3">
    <name type="scientific">Ceratodon purpureus</name>
    <name type="common">Fire moss</name>
    <name type="synonym">Dicranum purpureum</name>
    <dbReference type="NCBI Taxonomy" id="3225"/>
    <lineage>
        <taxon>Eukaryota</taxon>
        <taxon>Viridiplantae</taxon>
        <taxon>Streptophyta</taxon>
        <taxon>Embryophyta</taxon>
        <taxon>Bryophyta</taxon>
        <taxon>Bryophytina</taxon>
        <taxon>Bryopsida</taxon>
        <taxon>Dicranidae</taxon>
        <taxon>Pseudoditrichales</taxon>
        <taxon>Ditrichaceae</taxon>
        <taxon>Ceratodon</taxon>
    </lineage>
</organism>
<dbReference type="InterPro" id="IPR006740">
    <property type="entry name" value="DUF604"/>
</dbReference>
<keyword evidence="1" id="KW-0472">Membrane</keyword>
<feature type="transmembrane region" description="Helical" evidence="1">
    <location>
        <begin position="24"/>
        <end position="43"/>
    </location>
</feature>
<accession>A0A8T0I990</accession>
<evidence type="ECO:0000256" key="1">
    <source>
        <dbReference type="SAM" id="Phobius"/>
    </source>
</evidence>
<gene>
    <name evidence="2" type="ORF">KC19_4G107600</name>
</gene>
<dbReference type="EMBL" id="CM026424">
    <property type="protein sequence ID" value="KAG0579575.1"/>
    <property type="molecule type" value="Genomic_DNA"/>
</dbReference>
<keyword evidence="1" id="KW-0812">Transmembrane</keyword>
<dbReference type="Gene3D" id="3.90.550.50">
    <property type="match status" value="1"/>
</dbReference>
<proteinExistence type="predicted"/>
<protein>
    <submittedName>
        <fullName evidence="2">Uncharacterized protein</fullName>
    </submittedName>
</protein>